<reference evidence="2 3" key="1">
    <citation type="journal article" date="2019" name="Nat. Ecol. Evol.">
        <title>Megaphylogeny resolves global patterns of mushroom evolution.</title>
        <authorList>
            <person name="Varga T."/>
            <person name="Krizsan K."/>
            <person name="Foldi C."/>
            <person name="Dima B."/>
            <person name="Sanchez-Garcia M."/>
            <person name="Sanchez-Ramirez S."/>
            <person name="Szollosi G.J."/>
            <person name="Szarkandi J.G."/>
            <person name="Papp V."/>
            <person name="Albert L."/>
            <person name="Andreopoulos W."/>
            <person name="Angelini C."/>
            <person name="Antonin V."/>
            <person name="Barry K.W."/>
            <person name="Bougher N.L."/>
            <person name="Buchanan P."/>
            <person name="Buyck B."/>
            <person name="Bense V."/>
            <person name="Catcheside P."/>
            <person name="Chovatia M."/>
            <person name="Cooper J."/>
            <person name="Damon W."/>
            <person name="Desjardin D."/>
            <person name="Finy P."/>
            <person name="Geml J."/>
            <person name="Haridas S."/>
            <person name="Hughes K."/>
            <person name="Justo A."/>
            <person name="Karasinski D."/>
            <person name="Kautmanova I."/>
            <person name="Kiss B."/>
            <person name="Kocsube S."/>
            <person name="Kotiranta H."/>
            <person name="LaButti K.M."/>
            <person name="Lechner B.E."/>
            <person name="Liimatainen K."/>
            <person name="Lipzen A."/>
            <person name="Lukacs Z."/>
            <person name="Mihaltcheva S."/>
            <person name="Morgado L.N."/>
            <person name="Niskanen T."/>
            <person name="Noordeloos M.E."/>
            <person name="Ohm R.A."/>
            <person name="Ortiz-Santana B."/>
            <person name="Ovrebo C."/>
            <person name="Racz N."/>
            <person name="Riley R."/>
            <person name="Savchenko A."/>
            <person name="Shiryaev A."/>
            <person name="Soop K."/>
            <person name="Spirin V."/>
            <person name="Szebenyi C."/>
            <person name="Tomsovsky M."/>
            <person name="Tulloss R.E."/>
            <person name="Uehling J."/>
            <person name="Grigoriev I.V."/>
            <person name="Vagvolgyi C."/>
            <person name="Papp T."/>
            <person name="Martin F.M."/>
            <person name="Miettinen O."/>
            <person name="Hibbett D.S."/>
            <person name="Nagy L.G."/>
        </authorList>
    </citation>
    <scope>NUCLEOTIDE SEQUENCE [LARGE SCALE GENOMIC DNA]</scope>
    <source>
        <strain evidence="2 3">OMC1185</strain>
    </source>
</reference>
<name>A0A5C3MLN9_9AGAM</name>
<evidence type="ECO:0000313" key="2">
    <source>
        <dbReference type="EMBL" id="TFK45797.1"/>
    </source>
</evidence>
<dbReference type="EMBL" id="ML213536">
    <property type="protein sequence ID" value="TFK45797.1"/>
    <property type="molecule type" value="Genomic_DNA"/>
</dbReference>
<protein>
    <submittedName>
        <fullName evidence="2">Uncharacterized protein</fullName>
    </submittedName>
</protein>
<proteinExistence type="predicted"/>
<evidence type="ECO:0000313" key="3">
    <source>
        <dbReference type="Proteomes" id="UP000305948"/>
    </source>
</evidence>
<sequence length="176" mass="19195">MITSIEQWSGEKEAASLATGIKFIRERYLEAGIGSAQTNASSARNTANPRILPSSVDPMRSQPRTRSDSPGSVQAGADVKIRGNRVRRPRSVTPPMPHGVRLLKHQLWQFSEVSPKFPGGLYESALVSSRCRQVGSYGTSQRTLPVFSSSQISATSSTQARRFPGMQDRDGSICFP</sequence>
<dbReference type="AlphaFoldDB" id="A0A5C3MLN9"/>
<organism evidence="2 3">
    <name type="scientific">Heliocybe sulcata</name>
    <dbReference type="NCBI Taxonomy" id="5364"/>
    <lineage>
        <taxon>Eukaryota</taxon>
        <taxon>Fungi</taxon>
        <taxon>Dikarya</taxon>
        <taxon>Basidiomycota</taxon>
        <taxon>Agaricomycotina</taxon>
        <taxon>Agaricomycetes</taxon>
        <taxon>Gloeophyllales</taxon>
        <taxon>Gloeophyllaceae</taxon>
        <taxon>Heliocybe</taxon>
    </lineage>
</organism>
<feature type="region of interest" description="Disordered" evidence="1">
    <location>
        <begin position="150"/>
        <end position="176"/>
    </location>
</feature>
<accession>A0A5C3MLN9</accession>
<feature type="compositionally biased region" description="Low complexity" evidence="1">
    <location>
        <begin position="150"/>
        <end position="160"/>
    </location>
</feature>
<feature type="region of interest" description="Disordered" evidence="1">
    <location>
        <begin position="36"/>
        <end position="97"/>
    </location>
</feature>
<feature type="compositionally biased region" description="Polar residues" evidence="1">
    <location>
        <begin position="62"/>
        <end position="72"/>
    </location>
</feature>
<feature type="compositionally biased region" description="Polar residues" evidence="1">
    <location>
        <begin position="36"/>
        <end position="48"/>
    </location>
</feature>
<gene>
    <name evidence="2" type="ORF">OE88DRAFT_1081602</name>
</gene>
<dbReference type="Proteomes" id="UP000305948">
    <property type="component" value="Unassembled WGS sequence"/>
</dbReference>
<keyword evidence="3" id="KW-1185">Reference proteome</keyword>
<evidence type="ECO:0000256" key="1">
    <source>
        <dbReference type="SAM" id="MobiDB-lite"/>
    </source>
</evidence>
<feature type="compositionally biased region" description="Basic and acidic residues" evidence="1">
    <location>
        <begin position="167"/>
        <end position="176"/>
    </location>
</feature>